<reference evidence="1" key="1">
    <citation type="journal article" date="2021" name="PeerJ">
        <title>Extensive microbial diversity within the chicken gut microbiome revealed by metagenomics and culture.</title>
        <authorList>
            <person name="Gilroy R."/>
            <person name="Ravi A."/>
            <person name="Getino M."/>
            <person name="Pursley I."/>
            <person name="Horton D.L."/>
            <person name="Alikhan N.F."/>
            <person name="Baker D."/>
            <person name="Gharbi K."/>
            <person name="Hall N."/>
            <person name="Watson M."/>
            <person name="Adriaenssens E.M."/>
            <person name="Foster-Nyarko E."/>
            <person name="Jarju S."/>
            <person name="Secka A."/>
            <person name="Antonio M."/>
            <person name="Oren A."/>
            <person name="Chaudhuri R.R."/>
            <person name="La Ragione R."/>
            <person name="Hildebrand F."/>
            <person name="Pallen M.J."/>
        </authorList>
    </citation>
    <scope>NUCLEOTIDE SEQUENCE</scope>
    <source>
        <strain evidence="1">ChiHjej9B8-13557</strain>
    </source>
</reference>
<dbReference type="AlphaFoldDB" id="A0A9D2MGE1"/>
<accession>A0A9D2MGE1</accession>
<reference evidence="1" key="2">
    <citation type="submission" date="2021-04" db="EMBL/GenBank/DDBJ databases">
        <authorList>
            <person name="Gilroy R."/>
        </authorList>
    </citation>
    <scope>NUCLEOTIDE SEQUENCE</scope>
    <source>
        <strain evidence="1">ChiHjej9B8-13557</strain>
    </source>
</reference>
<evidence type="ECO:0000313" key="1">
    <source>
        <dbReference type="EMBL" id="HJB59573.1"/>
    </source>
</evidence>
<protein>
    <submittedName>
        <fullName evidence="1">Type II toxin-antitoxin system RelE/ParE family toxin</fullName>
    </submittedName>
</protein>
<dbReference type="InterPro" id="IPR009241">
    <property type="entry name" value="HigB-like"/>
</dbReference>
<organism evidence="1 2">
    <name type="scientific">Candidatus Faecalibacterium faecipullorum</name>
    <dbReference type="NCBI Taxonomy" id="2838578"/>
    <lineage>
        <taxon>Bacteria</taxon>
        <taxon>Bacillati</taxon>
        <taxon>Bacillota</taxon>
        <taxon>Clostridia</taxon>
        <taxon>Eubacteriales</taxon>
        <taxon>Oscillospiraceae</taxon>
        <taxon>Faecalibacterium</taxon>
    </lineage>
</organism>
<sequence length="114" mass="13279">MYSIEYYETANGRKPAKEFILSQDMKMQAKIFSVLDILEAFGPDAREPYTKYLRDGIFEIRAKQGSNISRVLYFFIEGEKIILTNGFVKKTQSTPQAEIDRAKRYKNDYTSREG</sequence>
<comment type="caution">
    <text evidence="1">The sequence shown here is derived from an EMBL/GenBank/DDBJ whole genome shotgun (WGS) entry which is preliminary data.</text>
</comment>
<dbReference type="EMBL" id="DWXX01000143">
    <property type="protein sequence ID" value="HJB59573.1"/>
    <property type="molecule type" value="Genomic_DNA"/>
</dbReference>
<dbReference type="Pfam" id="PF05973">
    <property type="entry name" value="Gp49"/>
    <property type="match status" value="1"/>
</dbReference>
<dbReference type="Proteomes" id="UP000824211">
    <property type="component" value="Unassembled WGS sequence"/>
</dbReference>
<gene>
    <name evidence="1" type="ORF">H9771_07995</name>
</gene>
<proteinExistence type="predicted"/>
<name>A0A9D2MGE1_9FIRM</name>
<evidence type="ECO:0000313" key="2">
    <source>
        <dbReference type="Proteomes" id="UP000824211"/>
    </source>
</evidence>